<gene>
    <name evidence="1" type="ORF">LOC71_08310</name>
</gene>
<dbReference type="PROSITE" id="PS51257">
    <property type="entry name" value="PROKAR_LIPOPROTEIN"/>
    <property type="match status" value="1"/>
</dbReference>
<evidence type="ECO:0000313" key="1">
    <source>
        <dbReference type="EMBL" id="MCC9642275.1"/>
    </source>
</evidence>
<sequence length="127" mass="13813">MLESLRQSILAAQNAWSGCCWDTQFGTCEINLNGLTSQQASLAAKALRGEEAACWNLAAVWLEQVETDARKASDFAEQAFSRASVGDRETAIALLEHAIKLAARYPVVTGYKDCMLQLPAATEHADH</sequence>
<accession>A0ABS8NFE0</accession>
<reference evidence="1" key="1">
    <citation type="submission" date="2021-11" db="EMBL/GenBank/DDBJ databases">
        <title>Genome sequence.</title>
        <authorList>
            <person name="Sun Q."/>
        </authorList>
    </citation>
    <scope>NUCLEOTIDE SEQUENCE</scope>
    <source>
        <strain evidence="1">JC740</strain>
    </source>
</reference>
<dbReference type="EMBL" id="JAJKFW010000020">
    <property type="protein sequence ID" value="MCC9642275.1"/>
    <property type="molecule type" value="Genomic_DNA"/>
</dbReference>
<evidence type="ECO:0000313" key="2">
    <source>
        <dbReference type="Proteomes" id="UP001430306"/>
    </source>
</evidence>
<dbReference type="Proteomes" id="UP001430306">
    <property type="component" value="Unassembled WGS sequence"/>
</dbReference>
<organism evidence="1 2">
    <name type="scientific">Rhodopirellula halodulae</name>
    <dbReference type="NCBI Taxonomy" id="2894198"/>
    <lineage>
        <taxon>Bacteria</taxon>
        <taxon>Pseudomonadati</taxon>
        <taxon>Planctomycetota</taxon>
        <taxon>Planctomycetia</taxon>
        <taxon>Pirellulales</taxon>
        <taxon>Pirellulaceae</taxon>
        <taxon>Rhodopirellula</taxon>
    </lineage>
</organism>
<dbReference type="RefSeq" id="WP_230273073.1">
    <property type="nucleotide sequence ID" value="NZ_JAJKFW010000020.1"/>
</dbReference>
<proteinExistence type="predicted"/>
<name>A0ABS8NFE0_9BACT</name>
<keyword evidence="2" id="KW-1185">Reference proteome</keyword>
<protein>
    <submittedName>
        <fullName evidence="1">Uncharacterized protein</fullName>
    </submittedName>
</protein>
<comment type="caution">
    <text evidence="1">The sequence shown here is derived from an EMBL/GenBank/DDBJ whole genome shotgun (WGS) entry which is preliminary data.</text>
</comment>